<keyword evidence="1" id="KW-0732">Signal</keyword>
<proteinExistence type="predicted"/>
<dbReference type="EMBL" id="MU839827">
    <property type="protein sequence ID" value="KAK1760145.1"/>
    <property type="molecule type" value="Genomic_DNA"/>
</dbReference>
<gene>
    <name evidence="2" type="ORF">QBC47DRAFT_366507</name>
</gene>
<accession>A0AAJ0BKW5</accession>
<dbReference type="Proteomes" id="UP001239445">
    <property type="component" value="Unassembled WGS sequence"/>
</dbReference>
<comment type="caution">
    <text evidence="2">The sequence shown here is derived from an EMBL/GenBank/DDBJ whole genome shotgun (WGS) entry which is preliminary data.</text>
</comment>
<evidence type="ECO:0000256" key="1">
    <source>
        <dbReference type="SAM" id="SignalP"/>
    </source>
</evidence>
<evidence type="ECO:0000313" key="3">
    <source>
        <dbReference type="Proteomes" id="UP001239445"/>
    </source>
</evidence>
<feature type="chain" id="PRO_5042496051" description="Secreted protein" evidence="1">
    <location>
        <begin position="32"/>
        <end position="87"/>
    </location>
</feature>
<protein>
    <recommendedName>
        <fullName evidence="4">Secreted protein</fullName>
    </recommendedName>
</protein>
<evidence type="ECO:0000313" key="2">
    <source>
        <dbReference type="EMBL" id="KAK1760145.1"/>
    </source>
</evidence>
<keyword evidence="3" id="KW-1185">Reference proteome</keyword>
<organism evidence="2 3">
    <name type="scientific">Echria macrotheca</name>
    <dbReference type="NCBI Taxonomy" id="438768"/>
    <lineage>
        <taxon>Eukaryota</taxon>
        <taxon>Fungi</taxon>
        <taxon>Dikarya</taxon>
        <taxon>Ascomycota</taxon>
        <taxon>Pezizomycotina</taxon>
        <taxon>Sordariomycetes</taxon>
        <taxon>Sordariomycetidae</taxon>
        <taxon>Sordariales</taxon>
        <taxon>Schizotheciaceae</taxon>
        <taxon>Echria</taxon>
    </lineage>
</organism>
<feature type="signal peptide" evidence="1">
    <location>
        <begin position="1"/>
        <end position="31"/>
    </location>
</feature>
<sequence>MSSIRPRRAWLRLEVEMIIVTILALPSSVAAAPRPQTGIMRRFRPGHRLFLFSKATSRWPHSLLGSPLGGIRPALQPCQPVANGPQW</sequence>
<reference evidence="2" key="1">
    <citation type="submission" date="2023-06" db="EMBL/GenBank/DDBJ databases">
        <title>Genome-scale phylogeny and comparative genomics of the fungal order Sordariales.</title>
        <authorList>
            <consortium name="Lawrence Berkeley National Laboratory"/>
            <person name="Hensen N."/>
            <person name="Bonometti L."/>
            <person name="Westerberg I."/>
            <person name="Brannstrom I.O."/>
            <person name="Guillou S."/>
            <person name="Cros-Aarteil S."/>
            <person name="Calhoun S."/>
            <person name="Haridas S."/>
            <person name="Kuo A."/>
            <person name="Mondo S."/>
            <person name="Pangilinan J."/>
            <person name="Riley R."/>
            <person name="Labutti K."/>
            <person name="Andreopoulos B."/>
            <person name="Lipzen A."/>
            <person name="Chen C."/>
            <person name="Yanf M."/>
            <person name="Daum C."/>
            <person name="Ng V."/>
            <person name="Clum A."/>
            <person name="Steindorff A."/>
            <person name="Ohm R."/>
            <person name="Martin F."/>
            <person name="Silar P."/>
            <person name="Natvig D."/>
            <person name="Lalanne C."/>
            <person name="Gautier V."/>
            <person name="Ament-Velasquez S.L."/>
            <person name="Kruys A."/>
            <person name="Hutchinson M.I."/>
            <person name="Powell A.J."/>
            <person name="Barry K."/>
            <person name="Miller A.N."/>
            <person name="Grigoriev I.V."/>
            <person name="Debuchy R."/>
            <person name="Gladieux P."/>
            <person name="Thoren M.H."/>
            <person name="Johannesson H."/>
        </authorList>
    </citation>
    <scope>NUCLEOTIDE SEQUENCE</scope>
    <source>
        <strain evidence="2">PSN4</strain>
    </source>
</reference>
<evidence type="ECO:0008006" key="4">
    <source>
        <dbReference type="Google" id="ProtNLM"/>
    </source>
</evidence>
<dbReference type="AlphaFoldDB" id="A0AAJ0BKW5"/>
<name>A0AAJ0BKW5_9PEZI</name>